<dbReference type="GO" id="GO:0000049">
    <property type="term" value="F:tRNA binding"/>
    <property type="evidence" value="ECO:0007669"/>
    <property type="project" value="UniProtKB-UniRule"/>
</dbReference>
<evidence type="ECO:0000256" key="7">
    <source>
        <dbReference type="HAMAP-Rule" id="MF_03053"/>
    </source>
</evidence>
<comment type="similarity">
    <text evidence="7">Belongs to the TtcA family. CTU1/NCS6/ATPBD3 subfamily.</text>
</comment>
<sequence length="336" mass="37758">MPPRRLCSHCGNEKAILKRPRNGQFLCRECFFHLFEEEVHATIVAESLFTPGDVVVCGASGGKDSTVLMHLLARLNDRHNYGVRLHLLSVDEGIAGYRDESLATVHRNADHYGLPLELVSHKQLYGWDMDEVVQRVGLRNSCTFCGVFRRYALDRGAAKLGATKIATGHNADDMAETVLMNMLRADLPRLARCTSAVTAGEGLVPRVKPLKYAYEKEIVLYAHLQQLDYFTTECTYSKDAFRGEARMLLKELEVLQPRCILDTIRSAERLRVKEKESVPENPQRSCIRCGYVTSQKICRACVLLQSLNEGEPMSAVRGEQLQGIRGGEEVKDMEDV</sequence>
<comment type="caution">
    <text evidence="12">The sequence shown here is derived from an EMBL/GenBank/DDBJ whole genome shotgun (WGS) entry which is preliminary data.</text>
</comment>
<dbReference type="CDD" id="cd01713">
    <property type="entry name" value="CTU1-like"/>
    <property type="match status" value="1"/>
</dbReference>
<keyword evidence="8" id="KW-0067">ATP-binding</keyword>
<name>A0A1X0NN83_9TRYP</name>
<feature type="binding site" evidence="8">
    <location>
        <position position="168"/>
    </location>
    <ligand>
        <name>ATP</name>
        <dbReference type="ChEBI" id="CHEBI:30616"/>
    </ligand>
</feature>
<feature type="binding site" evidence="8">
    <location>
        <begin position="58"/>
        <end position="60"/>
    </location>
    <ligand>
        <name>ATP</name>
        <dbReference type="ChEBI" id="CHEBI:30616"/>
    </ligand>
</feature>
<dbReference type="GO" id="GO:0005524">
    <property type="term" value="F:ATP binding"/>
    <property type="evidence" value="ECO:0007669"/>
    <property type="project" value="UniProtKB-KW"/>
</dbReference>
<protein>
    <recommendedName>
        <fullName evidence="7">Cytoplasmic tRNA 2-thiolation protein 1</fullName>
        <ecNumber evidence="7">2.7.7.-</ecNumber>
    </recommendedName>
    <alternativeName>
        <fullName evidence="7">Cytoplasmic tRNA adenylyltransferase 1</fullName>
    </alternativeName>
</protein>
<dbReference type="VEuPathDB" id="TriTrypDB:TM35_000342120"/>
<keyword evidence="8" id="KW-0547">Nucleotide-binding</keyword>
<dbReference type="InterPro" id="IPR032442">
    <property type="entry name" value="CTU1_C"/>
</dbReference>
<dbReference type="InterPro" id="IPR054306">
    <property type="entry name" value="TtuA-like_LIM_N"/>
</dbReference>
<evidence type="ECO:0000259" key="10">
    <source>
        <dbReference type="Pfam" id="PF16503"/>
    </source>
</evidence>
<dbReference type="GO" id="GO:0002143">
    <property type="term" value="P:tRNA wobble position uridine thiolation"/>
    <property type="evidence" value="ECO:0007669"/>
    <property type="project" value="TreeGrafter"/>
</dbReference>
<dbReference type="PIRSF" id="PIRSF004976">
    <property type="entry name" value="ATPase_YdaO"/>
    <property type="match status" value="1"/>
</dbReference>
<evidence type="ECO:0000256" key="8">
    <source>
        <dbReference type="PIRSR" id="PIRSR004976-51"/>
    </source>
</evidence>
<proteinExistence type="inferred from homology"/>
<dbReference type="Gene3D" id="3.40.50.620">
    <property type="entry name" value="HUPs"/>
    <property type="match status" value="1"/>
</dbReference>
<dbReference type="EC" id="2.7.7.-" evidence="7"/>
<evidence type="ECO:0000256" key="3">
    <source>
        <dbReference type="ARBA" id="ARBA00022679"/>
    </source>
</evidence>
<comment type="subcellular location">
    <subcellularLocation>
        <location evidence="7">Cytoplasm</location>
    </subcellularLocation>
</comment>
<comment type="pathway">
    <text evidence="7">tRNA modification; 5-methoxycarbonylmethyl-2-thiouridine-tRNA biosynthesis.</text>
</comment>
<dbReference type="Pfam" id="PF16503">
    <property type="entry name" value="zn-ribbon_14"/>
    <property type="match status" value="1"/>
</dbReference>
<dbReference type="Pfam" id="PF01171">
    <property type="entry name" value="ATP_bind_3"/>
    <property type="match status" value="1"/>
</dbReference>
<dbReference type="RefSeq" id="XP_028879666.1">
    <property type="nucleotide sequence ID" value="XM_029029110.1"/>
</dbReference>
<dbReference type="UniPathway" id="UPA00988"/>
<dbReference type="PANTHER" id="PTHR11807:SF12">
    <property type="entry name" value="CYTOPLASMIC TRNA 2-THIOLATION PROTEIN 1"/>
    <property type="match status" value="1"/>
</dbReference>
<dbReference type="SUPFAM" id="SSF52402">
    <property type="entry name" value="Adenine nucleotide alpha hydrolases-like"/>
    <property type="match status" value="1"/>
</dbReference>
<dbReference type="GO" id="GO:0005739">
    <property type="term" value="C:mitochondrion"/>
    <property type="evidence" value="ECO:0007669"/>
    <property type="project" value="TreeGrafter"/>
</dbReference>
<dbReference type="InterPro" id="IPR011063">
    <property type="entry name" value="TilS/TtcA_N"/>
</dbReference>
<dbReference type="Proteomes" id="UP000192257">
    <property type="component" value="Unassembled WGS sequence"/>
</dbReference>
<feature type="domain" description="2-thiouridine synthetase TtuA-like N-terminal LIM" evidence="11">
    <location>
        <begin position="7"/>
        <end position="31"/>
    </location>
</feature>
<dbReference type="InterPro" id="IPR014729">
    <property type="entry name" value="Rossmann-like_a/b/a_fold"/>
</dbReference>
<dbReference type="GO" id="GO:0002144">
    <property type="term" value="C:cytosolic tRNA wobble base thiouridylase complex"/>
    <property type="evidence" value="ECO:0007669"/>
    <property type="project" value="TreeGrafter"/>
</dbReference>
<evidence type="ECO:0000256" key="5">
    <source>
        <dbReference type="ARBA" id="ARBA00022884"/>
    </source>
</evidence>
<dbReference type="OrthoDB" id="198857at2759"/>
<dbReference type="HAMAP" id="MF_03053">
    <property type="entry name" value="CTU1"/>
    <property type="match status" value="1"/>
</dbReference>
<dbReference type="InterPro" id="IPR000541">
    <property type="entry name" value="Ncs6/Tuc1/Ctu1"/>
</dbReference>
<feature type="binding site" evidence="8">
    <location>
        <position position="90"/>
    </location>
    <ligand>
        <name>ATP</name>
        <dbReference type="ChEBI" id="CHEBI:30616"/>
    </ligand>
</feature>
<keyword evidence="13" id="KW-1185">Reference proteome</keyword>
<evidence type="ECO:0000256" key="1">
    <source>
        <dbReference type="ARBA" id="ARBA00022490"/>
    </source>
</evidence>
<dbReference type="GO" id="GO:0032447">
    <property type="term" value="P:protein urmylation"/>
    <property type="evidence" value="ECO:0007669"/>
    <property type="project" value="UniProtKB-UniRule"/>
</dbReference>
<organism evidence="12 13">
    <name type="scientific">Trypanosoma theileri</name>
    <dbReference type="NCBI Taxonomy" id="67003"/>
    <lineage>
        <taxon>Eukaryota</taxon>
        <taxon>Discoba</taxon>
        <taxon>Euglenozoa</taxon>
        <taxon>Kinetoplastea</taxon>
        <taxon>Metakinetoplastina</taxon>
        <taxon>Trypanosomatida</taxon>
        <taxon>Trypanosomatidae</taxon>
        <taxon>Trypanosoma</taxon>
    </lineage>
</organism>
<keyword evidence="5 7" id="KW-0694">RNA-binding</keyword>
<keyword evidence="2 7" id="KW-0820">tRNA-binding</keyword>
<accession>A0A1X0NN83</accession>
<feature type="domain" description="Cytoplasmic tRNA 2-thiolation protein 1 C-terminal" evidence="10">
    <location>
        <begin position="285"/>
        <end position="313"/>
    </location>
</feature>
<dbReference type="GO" id="GO:0016779">
    <property type="term" value="F:nucleotidyltransferase activity"/>
    <property type="evidence" value="ECO:0007669"/>
    <property type="project" value="UniProtKB-UniRule"/>
</dbReference>
<dbReference type="STRING" id="67003.A0A1X0NN83"/>
<dbReference type="FunFam" id="3.40.50.620:FF:000132">
    <property type="entry name" value="Cytoplasmic tRNA 2-thiolation protein 1"/>
    <property type="match status" value="1"/>
</dbReference>
<dbReference type="EMBL" id="NBCO01000034">
    <property type="protein sequence ID" value="ORC85600.1"/>
    <property type="molecule type" value="Genomic_DNA"/>
</dbReference>
<keyword evidence="3 7" id="KW-0808">Transferase</keyword>
<feature type="binding site" evidence="8">
    <location>
        <position position="64"/>
    </location>
    <ligand>
        <name>ATP</name>
        <dbReference type="ChEBI" id="CHEBI:30616"/>
    </ligand>
</feature>
<evidence type="ECO:0000313" key="13">
    <source>
        <dbReference type="Proteomes" id="UP000192257"/>
    </source>
</evidence>
<evidence type="ECO:0000256" key="6">
    <source>
        <dbReference type="ARBA" id="ARBA00060195"/>
    </source>
</evidence>
<dbReference type="NCBIfam" id="TIGR00269">
    <property type="entry name" value="TIGR00269 family protein"/>
    <property type="match status" value="1"/>
</dbReference>
<dbReference type="Pfam" id="PF22082">
    <property type="entry name" value="TtuA_LIM_N"/>
    <property type="match status" value="1"/>
</dbReference>
<keyword evidence="1 7" id="KW-0963">Cytoplasm</keyword>
<evidence type="ECO:0000259" key="9">
    <source>
        <dbReference type="Pfam" id="PF01171"/>
    </source>
</evidence>
<evidence type="ECO:0000259" key="11">
    <source>
        <dbReference type="Pfam" id="PF22082"/>
    </source>
</evidence>
<gene>
    <name evidence="12" type="ORF">TM35_000342120</name>
</gene>
<evidence type="ECO:0000256" key="2">
    <source>
        <dbReference type="ARBA" id="ARBA00022555"/>
    </source>
</evidence>
<reference evidence="12 13" key="1">
    <citation type="submission" date="2017-03" db="EMBL/GenBank/DDBJ databases">
        <title>An alternative strategy for trypanosome survival in the mammalian bloodstream revealed through genome and transcriptome analysis of the ubiquitous bovine parasite Trypanosoma (Megatrypanum) theileri.</title>
        <authorList>
            <person name="Kelly S."/>
            <person name="Ivens A."/>
            <person name="Mott A."/>
            <person name="O'Neill E."/>
            <person name="Emms D."/>
            <person name="Macleod O."/>
            <person name="Voorheis P."/>
            <person name="Matthews J."/>
            <person name="Matthews K."/>
            <person name="Carrington M."/>
        </authorList>
    </citation>
    <scope>NUCLEOTIDE SEQUENCE [LARGE SCALE GENOMIC DNA]</scope>
    <source>
        <strain evidence="12">Edinburgh</strain>
    </source>
</reference>
<dbReference type="InterPro" id="IPR056369">
    <property type="entry name" value="CTU1-like_ATP-bd"/>
</dbReference>
<keyword evidence="4 7" id="KW-0819">tRNA processing</keyword>
<dbReference type="InterPro" id="IPR035107">
    <property type="entry name" value="tRNA_thiolation_TtcA_Ctu1"/>
</dbReference>
<feature type="domain" description="tRNA(Ile)-lysidine/2-thiocytidine synthase N-terminal" evidence="9">
    <location>
        <begin position="56"/>
        <end position="242"/>
    </location>
</feature>
<evidence type="ECO:0000313" key="12">
    <source>
        <dbReference type="EMBL" id="ORC85600.1"/>
    </source>
</evidence>
<comment type="function">
    <text evidence="6 7">Plays a central role in 2-thiolation of mcm(5)S(2)U at tRNA wobble positions of tRNA(Lys), tRNA(Glu) and tRNA(Gln). Directly binds tRNAs and probably acts by catalyzing adenylation of tRNAs, an intermediate required for 2-thiolation. It is unclear whether it acts as a sulfurtransferase that transfers sulfur from thiocarboxylated URM1 onto the uridine of tRNAs at wobble position.</text>
</comment>
<dbReference type="AlphaFoldDB" id="A0A1X0NN83"/>
<evidence type="ECO:0000256" key="4">
    <source>
        <dbReference type="ARBA" id="ARBA00022694"/>
    </source>
</evidence>
<dbReference type="PANTHER" id="PTHR11807">
    <property type="entry name" value="ATPASES OF THE PP SUPERFAMILY-RELATED"/>
    <property type="match status" value="1"/>
</dbReference>
<dbReference type="GeneID" id="39988890"/>
<feature type="binding site" evidence="8">
    <location>
        <position position="173"/>
    </location>
    <ligand>
        <name>ATP</name>
        <dbReference type="ChEBI" id="CHEBI:30616"/>
    </ligand>
</feature>